<sequence>MNSIGFWSVIVILYQTIICVIISWFTLSCRLSPEPTELHEVTLMKLLYLYEPEACGRIFFYNYTGEVQGNTVTTVVWPMKNDVAGGFRSKIKVWLSLHIVWSFLSILNMLVKDRPCGLYAVLLPFTITGLTMIVLDMVYGILFLIDARYTGNENDILEYLNRDVNNIDSFDIKKLNVKKGDTMDTSWISVLFAYISFRGIVQLIINFWIVKDNYFNGVETYLASYDRPPGRRKLYSFSVPARIKVLVYFHAKHFT</sequence>
<dbReference type="Proteomes" id="UP000824533">
    <property type="component" value="Linkage Group LG02"/>
</dbReference>
<comment type="caution">
    <text evidence="1">The sequence shown here is derived from an EMBL/GenBank/DDBJ whole genome shotgun (WGS) entry which is preliminary data.</text>
</comment>
<evidence type="ECO:0000313" key="1">
    <source>
        <dbReference type="EMBL" id="KAJ0183518.1"/>
    </source>
</evidence>
<reference evidence="1 2" key="1">
    <citation type="journal article" date="2021" name="Front. Genet.">
        <title>Chromosome-Level Genome Assembly Reveals Significant Gene Expansion in the Toll and IMD Signaling Pathways of Dendrolimus kikuchii.</title>
        <authorList>
            <person name="Zhou J."/>
            <person name="Wu P."/>
            <person name="Xiong Z."/>
            <person name="Liu N."/>
            <person name="Zhao N."/>
            <person name="Ji M."/>
            <person name="Qiu Y."/>
            <person name="Yang B."/>
        </authorList>
    </citation>
    <scope>NUCLEOTIDE SEQUENCE [LARGE SCALE GENOMIC DNA]</scope>
    <source>
        <strain evidence="1">Ann1</strain>
    </source>
</reference>
<keyword evidence="2" id="KW-1185">Reference proteome</keyword>
<gene>
    <name evidence="1" type="ORF">K1T71_001494</name>
</gene>
<dbReference type="EMBL" id="CM034388">
    <property type="protein sequence ID" value="KAJ0183518.1"/>
    <property type="molecule type" value="Genomic_DNA"/>
</dbReference>
<accession>A0ACC1DHV0</accession>
<organism evidence="1 2">
    <name type="scientific">Dendrolimus kikuchii</name>
    <dbReference type="NCBI Taxonomy" id="765133"/>
    <lineage>
        <taxon>Eukaryota</taxon>
        <taxon>Metazoa</taxon>
        <taxon>Ecdysozoa</taxon>
        <taxon>Arthropoda</taxon>
        <taxon>Hexapoda</taxon>
        <taxon>Insecta</taxon>
        <taxon>Pterygota</taxon>
        <taxon>Neoptera</taxon>
        <taxon>Endopterygota</taxon>
        <taxon>Lepidoptera</taxon>
        <taxon>Glossata</taxon>
        <taxon>Ditrysia</taxon>
        <taxon>Bombycoidea</taxon>
        <taxon>Lasiocampidae</taxon>
        <taxon>Dendrolimus</taxon>
    </lineage>
</organism>
<protein>
    <submittedName>
        <fullName evidence="1">Uncharacterized protein</fullName>
    </submittedName>
</protein>
<evidence type="ECO:0000313" key="2">
    <source>
        <dbReference type="Proteomes" id="UP000824533"/>
    </source>
</evidence>
<proteinExistence type="predicted"/>
<name>A0ACC1DHV0_9NEOP</name>